<evidence type="ECO:0000256" key="7">
    <source>
        <dbReference type="ARBA" id="ARBA00023299"/>
    </source>
</evidence>
<evidence type="ECO:0000313" key="13">
    <source>
        <dbReference type="Proteomes" id="UP000014977"/>
    </source>
</evidence>
<dbReference type="InterPro" id="IPR036291">
    <property type="entry name" value="NAD(P)-bd_dom_sf"/>
</dbReference>
<dbReference type="Pfam" id="PF00389">
    <property type="entry name" value="2-Hacid_dh"/>
    <property type="match status" value="1"/>
</dbReference>
<evidence type="ECO:0000256" key="1">
    <source>
        <dbReference type="ARBA" id="ARBA00003800"/>
    </source>
</evidence>
<dbReference type="InterPro" id="IPR050857">
    <property type="entry name" value="D-2-hydroxyacid_DH"/>
</dbReference>
<proteinExistence type="inferred from homology"/>
<evidence type="ECO:0000256" key="6">
    <source>
        <dbReference type="ARBA" id="ARBA00023027"/>
    </source>
</evidence>
<comment type="caution">
    <text evidence="12">The sequence shown here is derived from an EMBL/GenBank/DDBJ whole genome shotgun (WGS) entry which is preliminary data.</text>
</comment>
<dbReference type="EMBL" id="ATHJ01000072">
    <property type="protein sequence ID" value="EPR41783.1"/>
    <property type="molecule type" value="Genomic_DNA"/>
</dbReference>
<dbReference type="CDD" id="cd12173">
    <property type="entry name" value="PGDH_4"/>
    <property type="match status" value="1"/>
</dbReference>
<comment type="catalytic activity">
    <reaction evidence="8">
        <text>(R)-2-hydroxyglutarate + NAD(+) = 2-oxoglutarate + NADH + H(+)</text>
        <dbReference type="Rhea" id="RHEA:49612"/>
        <dbReference type="ChEBI" id="CHEBI:15378"/>
        <dbReference type="ChEBI" id="CHEBI:15801"/>
        <dbReference type="ChEBI" id="CHEBI:16810"/>
        <dbReference type="ChEBI" id="CHEBI:57540"/>
        <dbReference type="ChEBI" id="CHEBI:57945"/>
        <dbReference type="EC" id="1.1.1.399"/>
    </reaction>
</comment>
<accession>S7VBG2</accession>
<keyword evidence="5 10" id="KW-0560">Oxidoreductase</keyword>
<dbReference type="SUPFAM" id="SSF52283">
    <property type="entry name" value="Formate/glycerate dehydrogenase catalytic domain-like"/>
    <property type="match status" value="1"/>
</dbReference>
<dbReference type="Gene3D" id="3.40.50.720">
    <property type="entry name" value="NAD(P)-binding Rossmann-like Domain"/>
    <property type="match status" value="2"/>
</dbReference>
<dbReference type="GO" id="GO:0051287">
    <property type="term" value="F:NAD binding"/>
    <property type="evidence" value="ECO:0007669"/>
    <property type="project" value="UniProtKB-UniRule"/>
</dbReference>
<dbReference type="PROSITE" id="PS00670">
    <property type="entry name" value="D_2_HYDROXYACID_DH_2"/>
    <property type="match status" value="1"/>
</dbReference>
<dbReference type="NCBIfam" id="TIGR01327">
    <property type="entry name" value="PGDH"/>
    <property type="match status" value="1"/>
</dbReference>
<evidence type="ECO:0000259" key="11">
    <source>
        <dbReference type="PROSITE" id="PS51671"/>
    </source>
</evidence>
<comment type="function">
    <text evidence="1">Catalyzes the reversible oxidation of 3-phospho-D-glycerate to 3-phosphonooxypyruvate, the first step of the phosphorylated L-serine biosynthesis pathway. Also catalyzes the reversible oxidation of 2-hydroxyglutarate to 2-oxoglutarate.</text>
</comment>
<feature type="domain" description="ACT" evidence="11">
    <location>
        <begin position="459"/>
        <end position="529"/>
    </location>
</feature>
<dbReference type="Proteomes" id="UP000014977">
    <property type="component" value="Unassembled WGS sequence"/>
</dbReference>
<evidence type="ECO:0000256" key="4">
    <source>
        <dbReference type="ARBA" id="ARBA00021582"/>
    </source>
</evidence>
<dbReference type="SUPFAM" id="SSF55021">
    <property type="entry name" value="ACT-like"/>
    <property type="match status" value="1"/>
</dbReference>
<dbReference type="PANTHER" id="PTHR42789:SF1">
    <property type="entry name" value="D-ISOMER SPECIFIC 2-HYDROXYACID DEHYDROGENASE FAMILY PROTEIN (AFU_ORTHOLOGUE AFUA_6G10090)"/>
    <property type="match status" value="1"/>
</dbReference>
<dbReference type="InterPro" id="IPR029009">
    <property type="entry name" value="ASB_dom_sf"/>
</dbReference>
<dbReference type="InterPro" id="IPR002912">
    <property type="entry name" value="ACT_dom"/>
</dbReference>
<dbReference type="InterPro" id="IPR006236">
    <property type="entry name" value="PGDH"/>
</dbReference>
<keyword evidence="10" id="KW-0028">Amino-acid biosynthesis</keyword>
<dbReference type="OrthoDB" id="9793626at2"/>
<dbReference type="InterPro" id="IPR045865">
    <property type="entry name" value="ACT-like_dom_sf"/>
</dbReference>
<evidence type="ECO:0000256" key="9">
    <source>
        <dbReference type="ARBA" id="ARBA00048731"/>
    </source>
</evidence>
<dbReference type="Pfam" id="PF19304">
    <property type="entry name" value="PGDH_inter"/>
    <property type="match status" value="1"/>
</dbReference>
<dbReference type="CDD" id="cd04902">
    <property type="entry name" value="ACT_3PGDH-xct"/>
    <property type="match status" value="1"/>
</dbReference>
<keyword evidence="13" id="KW-1185">Reference proteome</keyword>
<dbReference type="PROSITE" id="PS00671">
    <property type="entry name" value="D_2_HYDROXYACID_DH_3"/>
    <property type="match status" value="1"/>
</dbReference>
<dbReference type="GO" id="GO:0004617">
    <property type="term" value="F:phosphoglycerate dehydrogenase activity"/>
    <property type="evidence" value="ECO:0007669"/>
    <property type="project" value="UniProtKB-UniRule"/>
</dbReference>
<keyword evidence="7 10" id="KW-0718">Serine biosynthesis</keyword>
<dbReference type="GO" id="GO:0006564">
    <property type="term" value="P:L-serine biosynthetic process"/>
    <property type="evidence" value="ECO:0007669"/>
    <property type="project" value="UniProtKB-UniRule"/>
</dbReference>
<dbReference type="FunFam" id="3.30.1330.90:FF:000003">
    <property type="entry name" value="D-3-phosphoglycerate dehydrogenase"/>
    <property type="match status" value="1"/>
</dbReference>
<sequence length="530" mass="56920">MYRVMIRDNMSPVAKDILEATGRIEVVVDNDKTTSNPEALAKVIGEFDGLAVRSGTRVTAHVIENAGRLKVVGRAGIGVDNIDQAAATKKGIVVMNAPGGNTVTTAEHALSMMFALARNIPQATASLREGKWEKKRLIGVEITGKVLGIVGLGHIGRVVAERALGLKMKVIAADPFVSPEAAVKMGVHLVDLDQLLAQSDFITLHVPRLKETENLINADTLARMKPGARLINCSRGEVVNLDDLYAAVSGGHIAGAALDVFPKEPPDPSLPILSHPNIIFTPHLGASTGEAQVNVARMIAQQMAAYLLDGVITNAVNFPSVSMEEMARLRPHLNLAEKMGALIGQLVGAVHDVTVTYSGEISRLSTRPVTHALLKGLLGAYTDTPINYVNARAIALDKGIRVRETTDQSQEDFSSLIKLKVDGAQDAPNEIWGTIYENKYPRLIRMGDVYLDAIPDGSMIVIQNIDEPGVIGHVGTTLGRHNVNIGRFQLGRRDDRAVCLVNIDSPADEETLAEIKSLPVILSVKQVHLG</sequence>
<evidence type="ECO:0000256" key="5">
    <source>
        <dbReference type="ARBA" id="ARBA00023002"/>
    </source>
</evidence>
<dbReference type="PROSITE" id="PS51671">
    <property type="entry name" value="ACT"/>
    <property type="match status" value="1"/>
</dbReference>
<dbReference type="SUPFAM" id="SSF143548">
    <property type="entry name" value="Serine metabolism enzymes domain"/>
    <property type="match status" value="1"/>
</dbReference>
<dbReference type="STRING" id="897.B2D07_01480"/>
<organism evidence="12 13">
    <name type="scientific">Desulfococcus multivorans DSM 2059</name>
    <dbReference type="NCBI Taxonomy" id="1121405"/>
    <lineage>
        <taxon>Bacteria</taxon>
        <taxon>Pseudomonadati</taxon>
        <taxon>Thermodesulfobacteriota</taxon>
        <taxon>Desulfobacteria</taxon>
        <taxon>Desulfobacterales</taxon>
        <taxon>Desulfococcaceae</taxon>
        <taxon>Desulfococcus</taxon>
    </lineage>
</organism>
<dbReference type="InterPro" id="IPR006139">
    <property type="entry name" value="D-isomer_2_OHA_DH_cat_dom"/>
</dbReference>
<dbReference type="FunFam" id="3.40.50.720:FF:000021">
    <property type="entry name" value="D-3-phosphoglycerate dehydrogenase"/>
    <property type="match status" value="1"/>
</dbReference>
<protein>
    <recommendedName>
        <fullName evidence="4 10">D-3-phosphoglycerate dehydrogenase</fullName>
        <ecNumber evidence="10">1.1.1.95</ecNumber>
    </recommendedName>
</protein>
<dbReference type="eggNOG" id="COG0111">
    <property type="taxonomic scope" value="Bacteria"/>
</dbReference>
<evidence type="ECO:0000256" key="2">
    <source>
        <dbReference type="ARBA" id="ARBA00005216"/>
    </source>
</evidence>
<reference evidence="12 13" key="1">
    <citation type="journal article" date="2013" name="Genome Announc.">
        <title>Draft genome sequences for three mercury-methylating, sulfate-reducing bacteria.</title>
        <authorList>
            <person name="Brown S.D."/>
            <person name="Hurt R.A.Jr."/>
            <person name="Gilmour C.C."/>
            <person name="Elias D.A."/>
        </authorList>
    </citation>
    <scope>NUCLEOTIDE SEQUENCE [LARGE SCALE GENOMIC DNA]</scope>
    <source>
        <strain evidence="12 13">DSM 2059</strain>
    </source>
</reference>
<dbReference type="UniPathway" id="UPA00135">
    <property type="reaction ID" value="UER00196"/>
</dbReference>
<dbReference type="Gene3D" id="3.30.1330.90">
    <property type="entry name" value="D-3-phosphoglycerate dehydrogenase, domain 3"/>
    <property type="match status" value="1"/>
</dbReference>
<comment type="similarity">
    <text evidence="3 10">Belongs to the D-isomer specific 2-hydroxyacid dehydrogenase family.</text>
</comment>
<dbReference type="InterPro" id="IPR029753">
    <property type="entry name" value="D-isomer_DH_CS"/>
</dbReference>
<evidence type="ECO:0000256" key="10">
    <source>
        <dbReference type="RuleBase" id="RU363003"/>
    </source>
</evidence>
<dbReference type="Pfam" id="PF02826">
    <property type="entry name" value="2-Hacid_dh_C"/>
    <property type="match status" value="1"/>
</dbReference>
<dbReference type="AlphaFoldDB" id="S7VBG2"/>
<comment type="pathway">
    <text evidence="2 10">Amino-acid biosynthesis; L-serine biosynthesis; L-serine from 3-phospho-D-glycerate: step 1/3.</text>
</comment>
<dbReference type="EC" id="1.1.1.95" evidence="10"/>
<dbReference type="PATRIC" id="fig|1121405.3.peg.1395"/>
<dbReference type="InterPro" id="IPR006140">
    <property type="entry name" value="D-isomer_DH_NAD-bd"/>
</dbReference>
<keyword evidence="6 10" id="KW-0520">NAD</keyword>
<gene>
    <name evidence="12" type="ORF">dsmv_0083</name>
</gene>
<evidence type="ECO:0000313" key="12">
    <source>
        <dbReference type="EMBL" id="EPR41783.1"/>
    </source>
</evidence>
<evidence type="ECO:0000256" key="8">
    <source>
        <dbReference type="ARBA" id="ARBA00048126"/>
    </source>
</evidence>
<dbReference type="Pfam" id="PF01842">
    <property type="entry name" value="ACT"/>
    <property type="match status" value="1"/>
</dbReference>
<comment type="catalytic activity">
    <reaction evidence="9 10">
        <text>(2R)-3-phosphoglycerate + NAD(+) = 3-phosphooxypyruvate + NADH + H(+)</text>
        <dbReference type="Rhea" id="RHEA:12641"/>
        <dbReference type="ChEBI" id="CHEBI:15378"/>
        <dbReference type="ChEBI" id="CHEBI:18110"/>
        <dbReference type="ChEBI" id="CHEBI:57540"/>
        <dbReference type="ChEBI" id="CHEBI:57945"/>
        <dbReference type="ChEBI" id="CHEBI:58272"/>
        <dbReference type="EC" id="1.1.1.95"/>
    </reaction>
</comment>
<dbReference type="InterPro" id="IPR045626">
    <property type="entry name" value="PGDH_ASB_dom"/>
</dbReference>
<evidence type="ECO:0000256" key="3">
    <source>
        <dbReference type="ARBA" id="ARBA00005854"/>
    </source>
</evidence>
<dbReference type="SUPFAM" id="SSF51735">
    <property type="entry name" value="NAD(P)-binding Rossmann-fold domains"/>
    <property type="match status" value="1"/>
</dbReference>
<dbReference type="Gene3D" id="3.30.70.260">
    <property type="match status" value="1"/>
</dbReference>
<dbReference type="PANTHER" id="PTHR42789">
    <property type="entry name" value="D-ISOMER SPECIFIC 2-HYDROXYACID DEHYDROGENASE FAMILY PROTEIN (AFU_ORTHOLOGUE AFUA_6G10090)"/>
    <property type="match status" value="1"/>
</dbReference>
<dbReference type="RefSeq" id="WP_020875818.1">
    <property type="nucleotide sequence ID" value="NZ_ATHJ01000072.1"/>
</dbReference>
<name>S7VBG2_DESML</name>